<keyword evidence="3" id="KW-1185">Reference proteome</keyword>
<dbReference type="Proteomes" id="UP000709295">
    <property type="component" value="Unassembled WGS sequence"/>
</dbReference>
<keyword evidence="1" id="KW-1133">Transmembrane helix</keyword>
<dbReference type="AlphaFoldDB" id="A0A8J5IAJ2"/>
<evidence type="ECO:0000256" key="1">
    <source>
        <dbReference type="SAM" id="Phobius"/>
    </source>
</evidence>
<name>A0A8J5IAJ2_9STRA</name>
<proteinExistence type="predicted"/>
<reference evidence="2" key="1">
    <citation type="submission" date="2021-01" db="EMBL/GenBank/DDBJ databases">
        <title>Phytophthora aleatoria, a newly-described species from Pinus radiata is distinct from Phytophthora cactorum isolates based on comparative genomics.</title>
        <authorList>
            <person name="Mcdougal R."/>
            <person name="Panda P."/>
            <person name="Williams N."/>
            <person name="Studholme D.J."/>
        </authorList>
    </citation>
    <scope>NUCLEOTIDE SEQUENCE</scope>
    <source>
        <strain evidence="2">NZFS 4037</strain>
    </source>
</reference>
<comment type="caution">
    <text evidence="2">The sequence shown here is derived from an EMBL/GenBank/DDBJ whole genome shotgun (WGS) entry which is preliminary data.</text>
</comment>
<keyword evidence="1" id="KW-0812">Transmembrane</keyword>
<sequence length="167" mass="18512">MFALRKTVEIATQVPNGYLYSTLIAKSWINHAKVALIVANCWSAFIIHQMLLKSVPGTKQIAPSLTKPRTAVRFSAAIVDAVLATGTAIVLPSAIILPYALEFDFVDLNFPAAMLYGDTSFPNLVLENRAFFFMSWANEYHDENCTSSEFVFVPGRDCVHALFFTPT</sequence>
<protein>
    <submittedName>
        <fullName evidence="2">Uncharacterized protein</fullName>
    </submittedName>
</protein>
<organism evidence="2 3">
    <name type="scientific">Phytophthora aleatoria</name>
    <dbReference type="NCBI Taxonomy" id="2496075"/>
    <lineage>
        <taxon>Eukaryota</taxon>
        <taxon>Sar</taxon>
        <taxon>Stramenopiles</taxon>
        <taxon>Oomycota</taxon>
        <taxon>Peronosporomycetes</taxon>
        <taxon>Peronosporales</taxon>
        <taxon>Peronosporaceae</taxon>
        <taxon>Phytophthora</taxon>
    </lineage>
</organism>
<feature type="transmembrane region" description="Helical" evidence="1">
    <location>
        <begin position="77"/>
        <end position="101"/>
    </location>
</feature>
<accession>A0A8J5IAJ2</accession>
<gene>
    <name evidence="2" type="ORF">JG688_00018670</name>
</gene>
<keyword evidence="1" id="KW-0472">Membrane</keyword>
<evidence type="ECO:0000313" key="2">
    <source>
        <dbReference type="EMBL" id="KAG6941442.1"/>
    </source>
</evidence>
<dbReference type="EMBL" id="JAENGY010003661">
    <property type="protein sequence ID" value="KAG6941442.1"/>
    <property type="molecule type" value="Genomic_DNA"/>
</dbReference>
<evidence type="ECO:0000313" key="3">
    <source>
        <dbReference type="Proteomes" id="UP000709295"/>
    </source>
</evidence>